<sequence>MSLSQLLVRLFRKKNLYYKKIFKKEKKKVKEKKEEVNSVYIYDTLSKQYICLCNKLIAKNQITNLVEYSSVFSLQLNSNGQQWKSTRRRRKSTQQRWSSAQRRRSSVHQCY</sequence>
<feature type="compositionally biased region" description="Basic residues" evidence="1">
    <location>
        <begin position="101"/>
        <end position="111"/>
    </location>
</feature>
<evidence type="ECO:0000313" key="3">
    <source>
        <dbReference type="Proteomes" id="UP001627284"/>
    </source>
</evidence>
<gene>
    <name evidence="2" type="ORF">AABB24_036446</name>
</gene>
<dbReference type="EMBL" id="JBJKTR010000021">
    <property type="protein sequence ID" value="KAL3329358.1"/>
    <property type="molecule type" value="Genomic_DNA"/>
</dbReference>
<feature type="region of interest" description="Disordered" evidence="1">
    <location>
        <begin position="78"/>
        <end position="111"/>
    </location>
</feature>
<protein>
    <submittedName>
        <fullName evidence="2">Uncharacterized protein</fullName>
    </submittedName>
</protein>
<evidence type="ECO:0000256" key="1">
    <source>
        <dbReference type="SAM" id="MobiDB-lite"/>
    </source>
</evidence>
<dbReference type="AlphaFoldDB" id="A0ABD2RBZ0"/>
<dbReference type="Proteomes" id="UP001627284">
    <property type="component" value="Unassembled WGS sequence"/>
</dbReference>
<reference evidence="2 3" key="1">
    <citation type="submission" date="2024-05" db="EMBL/GenBank/DDBJ databases">
        <title>De novo assembly of an allotetraploid wild potato.</title>
        <authorList>
            <person name="Hosaka A.J."/>
        </authorList>
    </citation>
    <scope>NUCLEOTIDE SEQUENCE [LARGE SCALE GENOMIC DNA]</scope>
    <source>
        <tissue evidence="2">Young leaves</tissue>
    </source>
</reference>
<proteinExistence type="predicted"/>
<comment type="caution">
    <text evidence="2">The sequence shown here is derived from an EMBL/GenBank/DDBJ whole genome shotgun (WGS) entry which is preliminary data.</text>
</comment>
<organism evidence="2 3">
    <name type="scientific">Solanum stoloniferum</name>
    <dbReference type="NCBI Taxonomy" id="62892"/>
    <lineage>
        <taxon>Eukaryota</taxon>
        <taxon>Viridiplantae</taxon>
        <taxon>Streptophyta</taxon>
        <taxon>Embryophyta</taxon>
        <taxon>Tracheophyta</taxon>
        <taxon>Spermatophyta</taxon>
        <taxon>Magnoliopsida</taxon>
        <taxon>eudicotyledons</taxon>
        <taxon>Gunneridae</taxon>
        <taxon>Pentapetalae</taxon>
        <taxon>asterids</taxon>
        <taxon>lamiids</taxon>
        <taxon>Solanales</taxon>
        <taxon>Solanaceae</taxon>
        <taxon>Solanoideae</taxon>
        <taxon>Solaneae</taxon>
        <taxon>Solanum</taxon>
    </lineage>
</organism>
<dbReference type="EMBL" id="JBJKTR010000021">
    <property type="protein sequence ID" value="KAL3329359.1"/>
    <property type="molecule type" value="Genomic_DNA"/>
</dbReference>
<accession>A0ABD2RBZ0</accession>
<keyword evidence="3" id="KW-1185">Reference proteome</keyword>
<name>A0ABD2RBZ0_9SOLN</name>
<evidence type="ECO:0000313" key="2">
    <source>
        <dbReference type="EMBL" id="KAL3329359.1"/>
    </source>
</evidence>